<comment type="caution">
    <text evidence="1">The sequence shown here is derived from an EMBL/GenBank/DDBJ whole genome shotgun (WGS) entry which is preliminary data.</text>
</comment>
<dbReference type="Proteomes" id="UP000324767">
    <property type="component" value="Unassembled WGS sequence"/>
</dbReference>
<organism evidence="1 2">
    <name type="scientific">Lasallia pustulata</name>
    <dbReference type="NCBI Taxonomy" id="136370"/>
    <lineage>
        <taxon>Eukaryota</taxon>
        <taxon>Fungi</taxon>
        <taxon>Dikarya</taxon>
        <taxon>Ascomycota</taxon>
        <taxon>Pezizomycotina</taxon>
        <taxon>Lecanoromycetes</taxon>
        <taxon>OSLEUM clade</taxon>
        <taxon>Umbilicariomycetidae</taxon>
        <taxon>Umbilicariales</taxon>
        <taxon>Umbilicariaceae</taxon>
        <taxon>Lasallia</taxon>
    </lineage>
</organism>
<name>A0A5M8PKA0_9LECA</name>
<dbReference type="AlphaFoldDB" id="A0A5M8PKA0"/>
<proteinExistence type="predicted"/>
<accession>A0A5M8PKA0</accession>
<reference evidence="1 2" key="1">
    <citation type="submission" date="2019-09" db="EMBL/GenBank/DDBJ databases">
        <title>The hologenome of the rock-dwelling lichen Lasallia pustulata.</title>
        <authorList>
            <person name="Greshake Tzovaras B."/>
            <person name="Segers F."/>
            <person name="Bicker A."/>
            <person name="Dal Grande F."/>
            <person name="Otte J."/>
            <person name="Hankeln T."/>
            <person name="Schmitt I."/>
            <person name="Ebersberger I."/>
        </authorList>
    </citation>
    <scope>NUCLEOTIDE SEQUENCE [LARGE SCALE GENOMIC DNA]</scope>
    <source>
        <strain evidence="1">A1-1</strain>
    </source>
</reference>
<evidence type="ECO:0000313" key="2">
    <source>
        <dbReference type="Proteomes" id="UP000324767"/>
    </source>
</evidence>
<evidence type="ECO:0000313" key="1">
    <source>
        <dbReference type="EMBL" id="KAA6409460.1"/>
    </source>
</evidence>
<protein>
    <submittedName>
        <fullName evidence="1">Uncharacterized protein</fullName>
    </submittedName>
</protein>
<gene>
    <name evidence="1" type="ORF">FRX48_07014</name>
</gene>
<dbReference type="EMBL" id="VXIT01000011">
    <property type="protein sequence ID" value="KAA6409460.1"/>
    <property type="molecule type" value="Genomic_DNA"/>
</dbReference>
<sequence length="100" mass="11336">MCAALISIHDKNERACKEGRLRFQDTPAGLEFTHVADGKAEFTCRIGTQNAWYTLRHARFLAVHERPPLPTKWYAEREYAGGGTLDAGWAVVGIWVEWFA</sequence>